<keyword evidence="2 5" id="KW-0808">Transferase</keyword>
<dbReference type="InterPro" id="IPR010987">
    <property type="entry name" value="Glutathione-S-Trfase_C-like"/>
</dbReference>
<dbReference type="SFLD" id="SFLDG00358">
    <property type="entry name" value="Main_(cytGST)"/>
    <property type="match status" value="1"/>
</dbReference>
<gene>
    <name evidence="5" type="ORF">DK847_13705</name>
</gene>
<proteinExistence type="inferred from homology"/>
<dbReference type="EMBL" id="QKVK01000006">
    <property type="protein sequence ID" value="PZF76247.1"/>
    <property type="molecule type" value="Genomic_DNA"/>
</dbReference>
<dbReference type="InterPro" id="IPR004046">
    <property type="entry name" value="GST_C"/>
</dbReference>
<feature type="domain" description="GST C-terminal" evidence="4">
    <location>
        <begin position="86"/>
        <end position="221"/>
    </location>
</feature>
<dbReference type="RefSeq" id="WP_111199084.1">
    <property type="nucleotide sequence ID" value="NZ_QKVK01000006.1"/>
</dbReference>
<evidence type="ECO:0000313" key="5">
    <source>
        <dbReference type="EMBL" id="PZF76247.1"/>
    </source>
</evidence>
<dbReference type="GO" id="GO:0016740">
    <property type="term" value="F:transferase activity"/>
    <property type="evidence" value="ECO:0007669"/>
    <property type="project" value="UniProtKB-KW"/>
</dbReference>
<dbReference type="InterPro" id="IPR036249">
    <property type="entry name" value="Thioredoxin-like_sf"/>
</dbReference>
<dbReference type="Pfam" id="PF00043">
    <property type="entry name" value="GST_C"/>
    <property type="match status" value="1"/>
</dbReference>
<organism evidence="5 6">
    <name type="scientific">Aestuariivirga litoralis</name>
    <dbReference type="NCBI Taxonomy" id="2650924"/>
    <lineage>
        <taxon>Bacteria</taxon>
        <taxon>Pseudomonadati</taxon>
        <taxon>Pseudomonadota</taxon>
        <taxon>Alphaproteobacteria</taxon>
        <taxon>Hyphomicrobiales</taxon>
        <taxon>Aestuariivirgaceae</taxon>
        <taxon>Aestuariivirga</taxon>
    </lineage>
</organism>
<dbReference type="AlphaFoldDB" id="A0A2W2BK24"/>
<keyword evidence="6" id="KW-1185">Reference proteome</keyword>
<dbReference type="SUPFAM" id="SSF52833">
    <property type="entry name" value="Thioredoxin-like"/>
    <property type="match status" value="1"/>
</dbReference>
<dbReference type="PANTHER" id="PTHR44051:SF19">
    <property type="entry name" value="DISULFIDE-BOND OXIDOREDUCTASE YFCG"/>
    <property type="match status" value="1"/>
</dbReference>
<sequence>MITVWGRRNSVNVQKVLWALEELDIAYTRENVGGSFGGNRDADFLAMNPMGLVPVIRDGDVTMFESNAILRWLAARYRAGVLRPSDPKGLAMAEQWMEWAQVNFSPAVGTLQMNLVRTLPESRDHAAVTAATTRAAELATLADRWIARHDWFAGHDFSFADIVMGALFWRYKGLAIERPATAHLDEWLDALQERDPFRRTVMAVPRARDLADWNRIEKETG</sequence>
<dbReference type="SFLD" id="SFLDS00019">
    <property type="entry name" value="Glutathione_Transferase_(cytos"/>
    <property type="match status" value="1"/>
</dbReference>
<dbReference type="InterPro" id="IPR036282">
    <property type="entry name" value="Glutathione-S-Trfase_C_sf"/>
</dbReference>
<feature type="domain" description="GST N-terminal" evidence="3">
    <location>
        <begin position="1"/>
        <end position="81"/>
    </location>
</feature>
<dbReference type="FunFam" id="3.40.30.10:FF:000039">
    <property type="entry name" value="Glutathione S-transferase domain"/>
    <property type="match status" value="1"/>
</dbReference>
<dbReference type="CDD" id="cd03047">
    <property type="entry name" value="GST_N_2"/>
    <property type="match status" value="1"/>
</dbReference>
<accession>A0A2W2BK24</accession>
<evidence type="ECO:0000256" key="1">
    <source>
        <dbReference type="ARBA" id="ARBA00007409"/>
    </source>
</evidence>
<dbReference type="Pfam" id="PF13409">
    <property type="entry name" value="GST_N_2"/>
    <property type="match status" value="1"/>
</dbReference>
<dbReference type="PROSITE" id="PS50404">
    <property type="entry name" value="GST_NTER"/>
    <property type="match status" value="1"/>
</dbReference>
<dbReference type="SFLD" id="SFLDG01150">
    <property type="entry name" value="Main.1:_Beta-like"/>
    <property type="match status" value="1"/>
</dbReference>
<evidence type="ECO:0000313" key="6">
    <source>
        <dbReference type="Proteomes" id="UP000248795"/>
    </source>
</evidence>
<reference evidence="6" key="1">
    <citation type="submission" date="2018-06" db="EMBL/GenBank/DDBJ databases">
        <title>Aestuariibacter litoralis strain KCTC 52945T.</title>
        <authorList>
            <person name="Li X."/>
            <person name="Salam N."/>
            <person name="Li J.-L."/>
            <person name="Chen Y.-M."/>
            <person name="Yang Z.-W."/>
            <person name="Zhang L.-Y."/>
            <person name="Han M.-X."/>
            <person name="Xiao M."/>
            <person name="Li W.-J."/>
        </authorList>
    </citation>
    <scope>NUCLEOTIDE SEQUENCE [LARGE SCALE GENOMIC DNA]</scope>
    <source>
        <strain evidence="6">KCTC 52945</strain>
    </source>
</reference>
<evidence type="ECO:0000259" key="3">
    <source>
        <dbReference type="PROSITE" id="PS50404"/>
    </source>
</evidence>
<protein>
    <submittedName>
        <fullName evidence="5">Glutathione S-transferase</fullName>
    </submittedName>
</protein>
<comment type="similarity">
    <text evidence="1">Belongs to the GST superfamily.</text>
</comment>
<dbReference type="Proteomes" id="UP000248795">
    <property type="component" value="Unassembled WGS sequence"/>
</dbReference>
<comment type="caution">
    <text evidence="5">The sequence shown here is derived from an EMBL/GenBank/DDBJ whole genome shotgun (WGS) entry which is preliminary data.</text>
</comment>
<dbReference type="PROSITE" id="PS50405">
    <property type="entry name" value="GST_CTER"/>
    <property type="match status" value="1"/>
</dbReference>
<evidence type="ECO:0000256" key="2">
    <source>
        <dbReference type="ARBA" id="ARBA00022679"/>
    </source>
</evidence>
<dbReference type="Gene3D" id="3.40.30.10">
    <property type="entry name" value="Glutaredoxin"/>
    <property type="match status" value="1"/>
</dbReference>
<name>A0A2W2BK24_9HYPH</name>
<dbReference type="PANTHER" id="PTHR44051">
    <property type="entry name" value="GLUTATHIONE S-TRANSFERASE-RELATED"/>
    <property type="match status" value="1"/>
</dbReference>
<dbReference type="InterPro" id="IPR004045">
    <property type="entry name" value="Glutathione_S-Trfase_N"/>
</dbReference>
<dbReference type="InterPro" id="IPR040079">
    <property type="entry name" value="Glutathione_S-Trfase"/>
</dbReference>
<evidence type="ECO:0000259" key="4">
    <source>
        <dbReference type="PROSITE" id="PS50405"/>
    </source>
</evidence>
<dbReference type="Gene3D" id="1.20.1050.10">
    <property type="match status" value="1"/>
</dbReference>
<dbReference type="SUPFAM" id="SSF47616">
    <property type="entry name" value="GST C-terminal domain-like"/>
    <property type="match status" value="1"/>
</dbReference>